<dbReference type="InterPro" id="IPR000182">
    <property type="entry name" value="GNAT_dom"/>
</dbReference>
<dbReference type="AlphaFoldDB" id="A0A9E8LU54"/>
<dbReference type="Proteomes" id="UP001164718">
    <property type="component" value="Chromosome"/>
</dbReference>
<accession>A0A9E8LU54</accession>
<organism evidence="2 3">
    <name type="scientific">Fervidibacillus albus</name>
    <dbReference type="NCBI Taxonomy" id="2980026"/>
    <lineage>
        <taxon>Bacteria</taxon>
        <taxon>Bacillati</taxon>
        <taxon>Bacillota</taxon>
        <taxon>Bacilli</taxon>
        <taxon>Bacillales</taxon>
        <taxon>Bacillaceae</taxon>
        <taxon>Fervidibacillus</taxon>
    </lineage>
</organism>
<evidence type="ECO:0000313" key="2">
    <source>
        <dbReference type="EMBL" id="WAA09562.1"/>
    </source>
</evidence>
<reference evidence="2" key="1">
    <citation type="submission" date="2022-09" db="EMBL/GenBank/DDBJ databases">
        <title>Complete Genomes of Fervidibacillus albus and Fervidibacillus halotolerans isolated from tidal flat sediments.</title>
        <authorList>
            <person name="Kwon K.K."/>
            <person name="Yang S.-H."/>
            <person name="Park M.J."/>
            <person name="Oh H.-M."/>
        </authorList>
    </citation>
    <scope>NUCLEOTIDE SEQUENCE</scope>
    <source>
        <strain evidence="2">MEBiC13591</strain>
    </source>
</reference>
<protein>
    <submittedName>
        <fullName evidence="2">GNAT family N-acetyltransferase</fullName>
    </submittedName>
</protein>
<feature type="domain" description="N-acetyltransferase" evidence="1">
    <location>
        <begin position="1"/>
        <end position="139"/>
    </location>
</feature>
<name>A0A9E8LU54_9BACI</name>
<keyword evidence="3" id="KW-1185">Reference proteome</keyword>
<dbReference type="RefSeq" id="WP_275417343.1">
    <property type="nucleotide sequence ID" value="NZ_CP106878.1"/>
</dbReference>
<dbReference type="KEGG" id="faf:OE104_13695"/>
<evidence type="ECO:0000313" key="3">
    <source>
        <dbReference type="Proteomes" id="UP001164718"/>
    </source>
</evidence>
<dbReference type="Gene3D" id="3.40.630.30">
    <property type="match status" value="1"/>
</dbReference>
<dbReference type="Pfam" id="PF00583">
    <property type="entry name" value="Acetyltransf_1"/>
    <property type="match status" value="1"/>
</dbReference>
<dbReference type="CDD" id="cd04301">
    <property type="entry name" value="NAT_SF"/>
    <property type="match status" value="1"/>
</dbReference>
<dbReference type="SUPFAM" id="SSF55729">
    <property type="entry name" value="Acyl-CoA N-acyltransferases (Nat)"/>
    <property type="match status" value="1"/>
</dbReference>
<dbReference type="PROSITE" id="PS51186">
    <property type="entry name" value="GNAT"/>
    <property type="match status" value="1"/>
</dbReference>
<proteinExistence type="predicted"/>
<gene>
    <name evidence="2" type="ORF">OE104_13695</name>
</gene>
<dbReference type="GO" id="GO:0016747">
    <property type="term" value="F:acyltransferase activity, transferring groups other than amino-acyl groups"/>
    <property type="evidence" value="ECO:0007669"/>
    <property type="project" value="InterPro"/>
</dbReference>
<dbReference type="EMBL" id="CP106878">
    <property type="protein sequence ID" value="WAA09562.1"/>
    <property type="molecule type" value="Genomic_DNA"/>
</dbReference>
<sequence length="162" mass="18369">MQLLHTNNLQRKKITDFFIQHWGSPEMVISSGTFYCDELDGFAAIDEQGELIGLITYVIENDECEIISLDSIIENKGVGSALLLRVEKEACKHRCEKVKLVTTNDNLRALSFYQKRGYALTEIYVRAVEKAREIKPDIPLVAQNGIPIRDELLLVKQTSIEA</sequence>
<evidence type="ECO:0000259" key="1">
    <source>
        <dbReference type="PROSITE" id="PS51186"/>
    </source>
</evidence>
<dbReference type="InterPro" id="IPR016181">
    <property type="entry name" value="Acyl_CoA_acyltransferase"/>
</dbReference>